<evidence type="ECO:0000313" key="3">
    <source>
        <dbReference type="EMBL" id="SVA37265.1"/>
    </source>
</evidence>
<accession>A0A381VA73</accession>
<organism evidence="3">
    <name type="scientific">marine metagenome</name>
    <dbReference type="NCBI Taxonomy" id="408172"/>
    <lineage>
        <taxon>unclassified sequences</taxon>
        <taxon>metagenomes</taxon>
        <taxon>ecological metagenomes</taxon>
    </lineage>
</organism>
<gene>
    <name evidence="3" type="ORF">METZ01_LOCUS90119</name>
</gene>
<keyword evidence="1" id="KW-0378">Hydrolase</keyword>
<dbReference type="GO" id="GO:0016020">
    <property type="term" value="C:membrane"/>
    <property type="evidence" value="ECO:0007669"/>
    <property type="project" value="TreeGrafter"/>
</dbReference>
<evidence type="ECO:0000259" key="2">
    <source>
        <dbReference type="Pfam" id="PF00561"/>
    </source>
</evidence>
<reference evidence="3" key="1">
    <citation type="submission" date="2018-05" db="EMBL/GenBank/DDBJ databases">
        <authorList>
            <person name="Lanie J.A."/>
            <person name="Ng W.-L."/>
            <person name="Kazmierczak K.M."/>
            <person name="Andrzejewski T.M."/>
            <person name="Davidsen T.M."/>
            <person name="Wayne K.J."/>
            <person name="Tettelin H."/>
            <person name="Glass J.I."/>
            <person name="Rusch D."/>
            <person name="Podicherti R."/>
            <person name="Tsui H.-C.T."/>
            <person name="Winkler M.E."/>
        </authorList>
    </citation>
    <scope>NUCLEOTIDE SEQUENCE</scope>
</reference>
<dbReference type="GO" id="GO:0016787">
    <property type="term" value="F:hydrolase activity"/>
    <property type="evidence" value="ECO:0007669"/>
    <property type="project" value="UniProtKB-KW"/>
</dbReference>
<sequence length="277" mass="31098">MTVVFETKTIAHDGFNLSFVDWGDPKSPTMVLMHGLQDCARSWDTFAASLAQEYRVIALDSRGHGDSGRPLDSAYGFEDYVSDIGVLLDKLQLNDPILVGHSAGGRYVFSYAARNPHKVRALVVVDIDPDSTNASSADMFDRYLSESDEWPSIAAVVERLRLRQPQSSDLMLLSQAEVMTKPVKDGSNTRIWKRDRSLLESYQRPDLWDVWKSVRCPTVIIRGRQSDLLTHDIAVKMRESLPGSLLAELEGGGHWLYQEHPGAFESAVRWFVDGLDQ</sequence>
<evidence type="ECO:0000256" key="1">
    <source>
        <dbReference type="ARBA" id="ARBA00022801"/>
    </source>
</evidence>
<dbReference type="PRINTS" id="PR00111">
    <property type="entry name" value="ABHYDROLASE"/>
</dbReference>
<dbReference type="InterPro" id="IPR050266">
    <property type="entry name" value="AB_hydrolase_sf"/>
</dbReference>
<dbReference type="SUPFAM" id="SSF53474">
    <property type="entry name" value="alpha/beta-Hydrolases"/>
    <property type="match status" value="1"/>
</dbReference>
<dbReference type="AlphaFoldDB" id="A0A381VA73"/>
<dbReference type="EMBL" id="UINC01008273">
    <property type="protein sequence ID" value="SVA37265.1"/>
    <property type="molecule type" value="Genomic_DNA"/>
</dbReference>
<proteinExistence type="predicted"/>
<feature type="domain" description="AB hydrolase-1" evidence="2">
    <location>
        <begin position="28"/>
        <end position="261"/>
    </location>
</feature>
<protein>
    <recommendedName>
        <fullName evidence="2">AB hydrolase-1 domain-containing protein</fullName>
    </recommendedName>
</protein>
<dbReference type="Pfam" id="PF00561">
    <property type="entry name" value="Abhydrolase_1"/>
    <property type="match status" value="1"/>
</dbReference>
<dbReference type="PANTHER" id="PTHR43798">
    <property type="entry name" value="MONOACYLGLYCEROL LIPASE"/>
    <property type="match status" value="1"/>
</dbReference>
<dbReference type="PANTHER" id="PTHR43798:SF31">
    <property type="entry name" value="AB HYDROLASE SUPERFAMILY PROTEIN YCLE"/>
    <property type="match status" value="1"/>
</dbReference>
<dbReference type="InterPro" id="IPR029058">
    <property type="entry name" value="AB_hydrolase_fold"/>
</dbReference>
<dbReference type="Gene3D" id="3.40.50.1820">
    <property type="entry name" value="alpha/beta hydrolase"/>
    <property type="match status" value="1"/>
</dbReference>
<name>A0A381VA73_9ZZZZ</name>
<dbReference type="InterPro" id="IPR000073">
    <property type="entry name" value="AB_hydrolase_1"/>
</dbReference>